<gene>
    <name evidence="1" type="ORF">L1987_45760</name>
</gene>
<dbReference type="EMBL" id="CM042032">
    <property type="protein sequence ID" value="KAI3776000.1"/>
    <property type="molecule type" value="Genomic_DNA"/>
</dbReference>
<sequence length="67" mass="7762">MGILFIEMDSYPPFPEYHPETEFEQEEDIGSPSPDHQSPTHPAARSMFDLRVDWLRSTGLRLRASEL</sequence>
<dbReference type="Proteomes" id="UP001056120">
    <property type="component" value="Linkage Group LG15"/>
</dbReference>
<protein>
    <submittedName>
        <fullName evidence="1">Uncharacterized protein</fullName>
    </submittedName>
</protein>
<name>A0ACB9FYV9_9ASTR</name>
<proteinExistence type="predicted"/>
<accession>A0ACB9FYV9</accession>
<reference evidence="1 2" key="2">
    <citation type="journal article" date="2022" name="Mol. Ecol. Resour.">
        <title>The genomes of chicory, endive, great burdock and yacon provide insights into Asteraceae paleo-polyploidization history and plant inulin production.</title>
        <authorList>
            <person name="Fan W."/>
            <person name="Wang S."/>
            <person name="Wang H."/>
            <person name="Wang A."/>
            <person name="Jiang F."/>
            <person name="Liu H."/>
            <person name="Zhao H."/>
            <person name="Xu D."/>
            <person name="Zhang Y."/>
        </authorList>
    </citation>
    <scope>NUCLEOTIDE SEQUENCE [LARGE SCALE GENOMIC DNA]</scope>
    <source>
        <strain evidence="2">cv. Yunnan</strain>
        <tissue evidence="1">Leaves</tissue>
    </source>
</reference>
<evidence type="ECO:0000313" key="1">
    <source>
        <dbReference type="EMBL" id="KAI3776000.1"/>
    </source>
</evidence>
<evidence type="ECO:0000313" key="2">
    <source>
        <dbReference type="Proteomes" id="UP001056120"/>
    </source>
</evidence>
<organism evidence="1 2">
    <name type="scientific">Smallanthus sonchifolius</name>
    <dbReference type="NCBI Taxonomy" id="185202"/>
    <lineage>
        <taxon>Eukaryota</taxon>
        <taxon>Viridiplantae</taxon>
        <taxon>Streptophyta</taxon>
        <taxon>Embryophyta</taxon>
        <taxon>Tracheophyta</taxon>
        <taxon>Spermatophyta</taxon>
        <taxon>Magnoliopsida</taxon>
        <taxon>eudicotyledons</taxon>
        <taxon>Gunneridae</taxon>
        <taxon>Pentapetalae</taxon>
        <taxon>asterids</taxon>
        <taxon>campanulids</taxon>
        <taxon>Asterales</taxon>
        <taxon>Asteraceae</taxon>
        <taxon>Asteroideae</taxon>
        <taxon>Heliantheae alliance</taxon>
        <taxon>Millerieae</taxon>
        <taxon>Smallanthus</taxon>
    </lineage>
</organism>
<keyword evidence="2" id="KW-1185">Reference proteome</keyword>
<comment type="caution">
    <text evidence="1">The sequence shown here is derived from an EMBL/GenBank/DDBJ whole genome shotgun (WGS) entry which is preliminary data.</text>
</comment>
<reference evidence="2" key="1">
    <citation type="journal article" date="2022" name="Mol. Ecol. Resour.">
        <title>The genomes of chicory, endive, great burdock and yacon provide insights into Asteraceae palaeo-polyploidization history and plant inulin production.</title>
        <authorList>
            <person name="Fan W."/>
            <person name="Wang S."/>
            <person name="Wang H."/>
            <person name="Wang A."/>
            <person name="Jiang F."/>
            <person name="Liu H."/>
            <person name="Zhao H."/>
            <person name="Xu D."/>
            <person name="Zhang Y."/>
        </authorList>
    </citation>
    <scope>NUCLEOTIDE SEQUENCE [LARGE SCALE GENOMIC DNA]</scope>
    <source>
        <strain evidence="2">cv. Yunnan</strain>
    </source>
</reference>